<dbReference type="STRING" id="387005.A0A183HGB8"/>
<dbReference type="EMBL" id="UZAJ01006259">
    <property type="protein sequence ID" value="VDO46842.1"/>
    <property type="molecule type" value="Genomic_DNA"/>
</dbReference>
<dbReference type="Pfam" id="PF21153">
    <property type="entry name" value="NSUN5_N"/>
    <property type="match status" value="1"/>
</dbReference>
<evidence type="ECO:0000313" key="2">
    <source>
        <dbReference type="EMBL" id="VDO46842.1"/>
    </source>
</evidence>
<keyword evidence="3" id="KW-1185">Reference proteome</keyword>
<gene>
    <name evidence="2" type="ORF">OFLC_LOCUS6531</name>
</gene>
<reference evidence="2 3" key="2">
    <citation type="submission" date="2018-11" db="EMBL/GenBank/DDBJ databases">
        <authorList>
            <consortium name="Pathogen Informatics"/>
        </authorList>
    </citation>
    <scope>NUCLEOTIDE SEQUENCE [LARGE SCALE GENOMIC DNA]</scope>
</reference>
<evidence type="ECO:0000259" key="1">
    <source>
        <dbReference type="Pfam" id="PF21153"/>
    </source>
</evidence>
<organism evidence="4">
    <name type="scientific">Onchocerca flexuosa</name>
    <dbReference type="NCBI Taxonomy" id="387005"/>
    <lineage>
        <taxon>Eukaryota</taxon>
        <taxon>Metazoa</taxon>
        <taxon>Ecdysozoa</taxon>
        <taxon>Nematoda</taxon>
        <taxon>Chromadorea</taxon>
        <taxon>Rhabditida</taxon>
        <taxon>Spirurina</taxon>
        <taxon>Spiruromorpha</taxon>
        <taxon>Filarioidea</taxon>
        <taxon>Onchocercidae</taxon>
        <taxon>Onchocerca</taxon>
    </lineage>
</organism>
<evidence type="ECO:0000313" key="3">
    <source>
        <dbReference type="Proteomes" id="UP000267606"/>
    </source>
</evidence>
<accession>A0A183HGB8</accession>
<dbReference type="WBParaSite" id="OFLC_0000652901-mRNA-1">
    <property type="protein sequence ID" value="OFLC_0000652901-mRNA-1"/>
    <property type="gene ID" value="OFLC_0000652901"/>
</dbReference>
<proteinExistence type="predicted"/>
<dbReference type="Proteomes" id="UP000267606">
    <property type="component" value="Unassembled WGS sequence"/>
</dbReference>
<evidence type="ECO:0000313" key="4">
    <source>
        <dbReference type="WBParaSite" id="OFLC_0000652901-mRNA-1"/>
    </source>
</evidence>
<protein>
    <submittedName>
        <fullName evidence="4">14_3_3 domain-containing protein</fullName>
    </submittedName>
</protein>
<name>A0A183HGB8_9BILA</name>
<feature type="domain" description="NSUN5/RCM1 N-terminal" evidence="1">
    <location>
        <begin position="35"/>
        <end position="111"/>
    </location>
</feature>
<reference evidence="4" key="1">
    <citation type="submission" date="2016-06" db="UniProtKB">
        <authorList>
            <consortium name="WormBaseParasite"/>
        </authorList>
    </citation>
    <scope>IDENTIFICATION</scope>
</reference>
<dbReference type="AlphaFoldDB" id="A0A183HGB8"/>
<dbReference type="InterPro" id="IPR048889">
    <property type="entry name" value="NSUN5_RCM1_N"/>
</dbReference>
<sequence length="151" mass="17722">MFDLYSEAGKVVRKALNKETNIRTAIYASNFKNKKQLLRLCCETLRFRTCLDRILEVKELHDLLKNGHFDRYLLYVLLYDHIFGQGLRKAKKAYSDAILKRSVYIDQQVSSIHFSTSLFISWVSSIFILRAQLLIFHLQLACTILQFIKIT</sequence>